<sequence length="670" mass="76049">MKGIKNSKFIKMLVPDTRIYLIILFVFILIVSYYNRAIGVVGIFLLAYLIYYNLKISNIRREEWTRYIEGLSSDIDSATKYAVLNLPIPLTIVEFDGTITWYNPKFLDVVNSKDLLEKDIQDVIPNFDLRNILQNENELSKIIEINNRYFKVVYNIVKLPRGHTSNYIIMLYWIEVTRYEELSKKYNEEQMVVGLIQVDNYDDVMQSTEETKRPLVSAEIEHRLNLWAGKINGFIRKYAKDKFIVVFHHKYLEKLESKKFDIIDEIREINQGNNMPITLSIGVGTYGETPLQSCDFANGAKDLALGRGGDQVAVKKRDKISFYGGKAKAVEKRTKVKARVISHALRELIEQSTNVIVMGHKISDLDAVGAALGIYRAAKNRGKDAYVVLNGSNPSIEGLFNRIYDIEEYKKAIIHCDEAKLRIERTSLLVVVDTHRPNFTECPDLLKLTDKIVVIDHHRRGTEFIENTVLTYHETYASSTCELVTEILSYMDEKINIPQIEAEALLAGIAIDTKNFTFKTGVRTFEAASLLRRAGADTTSVKQLFEDDFNTIIARAEVIKKSEIIYETIAISSLDEVSKASQLIAAQAADELLCARGITASFVLGRKDDTMIFISGRSMGDINVQVILEKLGGGGHMTVAGAQIEDSTMEEVRERLEKAIEEYFEEGEDE</sequence>
<dbReference type="Pfam" id="PF24898">
    <property type="entry name" value="GGDEF_GdpP"/>
    <property type="match status" value="1"/>
</dbReference>
<name>A0ABS6G1V2_9FIRM</name>
<feature type="domain" description="DHHA1" evidence="10">
    <location>
        <begin position="578"/>
        <end position="665"/>
    </location>
</feature>
<evidence type="ECO:0000256" key="3">
    <source>
        <dbReference type="ARBA" id="ARBA00022692"/>
    </source>
</evidence>
<comment type="caution">
    <text evidence="12">The sequence shown here is derived from an EMBL/GenBank/DDBJ whole genome shotgun (WGS) entry which is preliminary data.</text>
</comment>
<evidence type="ECO:0000256" key="1">
    <source>
        <dbReference type="ARBA" id="ARBA00004651"/>
    </source>
</evidence>
<evidence type="ECO:0000259" key="10">
    <source>
        <dbReference type="Pfam" id="PF02272"/>
    </source>
</evidence>
<reference evidence="12 13" key="1">
    <citation type="submission" date="2021-06" db="EMBL/GenBank/DDBJ databases">
        <authorList>
            <person name="Sun Q."/>
            <person name="Li D."/>
        </authorList>
    </citation>
    <scope>NUCLEOTIDE SEQUENCE [LARGE SCALE GENOMIC DNA]</scope>
    <source>
        <strain evidence="12 13">MSJ-5</strain>
    </source>
</reference>
<dbReference type="InterPro" id="IPR051319">
    <property type="entry name" value="Oligoribo/pAp-PDE_c-di-AMP_PDE"/>
</dbReference>
<dbReference type="Pfam" id="PF21370">
    <property type="entry name" value="PAS_GdpP"/>
    <property type="match status" value="1"/>
</dbReference>
<dbReference type="Pfam" id="PF01368">
    <property type="entry name" value="DHH"/>
    <property type="match status" value="1"/>
</dbReference>
<dbReference type="InterPro" id="IPR003156">
    <property type="entry name" value="DHHA1_dom"/>
</dbReference>
<dbReference type="InterPro" id="IPR049553">
    <property type="entry name" value="GdpP-like_PAS"/>
</dbReference>
<evidence type="ECO:0000313" key="12">
    <source>
        <dbReference type="EMBL" id="MBU5676349.1"/>
    </source>
</evidence>
<evidence type="ECO:0000313" key="13">
    <source>
        <dbReference type="Proteomes" id="UP000779508"/>
    </source>
</evidence>
<organism evidence="12 13">
    <name type="scientific">Alkaliphilus flagellatus</name>
    <dbReference type="NCBI Taxonomy" id="2841507"/>
    <lineage>
        <taxon>Bacteria</taxon>
        <taxon>Bacillati</taxon>
        <taxon>Bacillota</taxon>
        <taxon>Clostridia</taxon>
        <taxon>Peptostreptococcales</taxon>
        <taxon>Natronincolaceae</taxon>
        <taxon>Alkaliphilus</taxon>
    </lineage>
</organism>
<dbReference type="EC" id="3.1.4.-" evidence="6"/>
<dbReference type="InterPro" id="IPR001667">
    <property type="entry name" value="DDH_dom"/>
</dbReference>
<comment type="similarity">
    <text evidence="6">Belongs to the GdpP/PdeA phosphodiesterase family.</text>
</comment>
<keyword evidence="5 6" id="KW-0472">Membrane</keyword>
<dbReference type="InterPro" id="IPR014528">
    <property type="entry name" value="GdpP/PdeA"/>
</dbReference>
<keyword evidence="4 8" id="KW-1133">Transmembrane helix</keyword>
<evidence type="ECO:0000259" key="11">
    <source>
        <dbReference type="Pfam" id="PF21370"/>
    </source>
</evidence>
<feature type="domain" description="DDH" evidence="9">
    <location>
        <begin position="354"/>
        <end position="509"/>
    </location>
</feature>
<keyword evidence="3 8" id="KW-0812">Transmembrane</keyword>
<evidence type="ECO:0000256" key="4">
    <source>
        <dbReference type="ARBA" id="ARBA00022989"/>
    </source>
</evidence>
<evidence type="ECO:0000256" key="7">
    <source>
        <dbReference type="SAM" id="Coils"/>
    </source>
</evidence>
<keyword evidence="7" id="KW-0175">Coiled coil</keyword>
<dbReference type="PANTHER" id="PTHR47618:SF2">
    <property type="entry name" value="CYCLIC-DI-AMP PHOSPHODIESTERASE GDPP"/>
    <property type="match status" value="1"/>
</dbReference>
<gene>
    <name evidence="12" type="ORF">KQI88_07960</name>
</gene>
<dbReference type="PIRSF" id="PIRSF026583">
    <property type="entry name" value="YybT"/>
    <property type="match status" value="1"/>
</dbReference>
<proteinExistence type="inferred from homology"/>
<keyword evidence="2 6" id="KW-1003">Cell membrane</keyword>
<comment type="catalytic activity">
    <reaction evidence="6">
        <text>3',3'-c-di-AMP + H2O = 5'-O-phosphonoadenylyl-(3'-&gt;5')-adenosine + H(+)</text>
        <dbReference type="Rhea" id="RHEA:54420"/>
        <dbReference type="ChEBI" id="CHEBI:15377"/>
        <dbReference type="ChEBI" id="CHEBI:15378"/>
        <dbReference type="ChEBI" id="CHEBI:71500"/>
        <dbReference type="ChEBI" id="CHEBI:138171"/>
    </reaction>
</comment>
<comment type="subcellular location">
    <subcellularLocation>
        <location evidence="1">Cell membrane</location>
        <topology evidence="1">Multi-pass membrane protein</topology>
    </subcellularLocation>
</comment>
<evidence type="ECO:0000259" key="9">
    <source>
        <dbReference type="Pfam" id="PF01368"/>
    </source>
</evidence>
<keyword evidence="13" id="KW-1185">Reference proteome</keyword>
<keyword evidence="6" id="KW-0378">Hydrolase</keyword>
<evidence type="ECO:0000256" key="5">
    <source>
        <dbReference type="ARBA" id="ARBA00023136"/>
    </source>
</evidence>
<protein>
    <recommendedName>
        <fullName evidence="6">Cyclic-di-AMP phosphodiesterase</fullName>
        <ecNumber evidence="6">3.1.4.-</ecNumber>
    </recommendedName>
</protein>
<feature type="domain" description="Cyclic-di-AMP phosphodiesterase GdpP-like PAS" evidence="11">
    <location>
        <begin position="77"/>
        <end position="155"/>
    </location>
</feature>
<dbReference type="Proteomes" id="UP000779508">
    <property type="component" value="Unassembled WGS sequence"/>
</dbReference>
<accession>A0ABS6G1V2</accession>
<feature type="transmembrane region" description="Helical" evidence="8">
    <location>
        <begin position="37"/>
        <end position="54"/>
    </location>
</feature>
<evidence type="ECO:0000256" key="6">
    <source>
        <dbReference type="PIRNR" id="PIRNR026583"/>
    </source>
</evidence>
<dbReference type="RefSeq" id="WP_216416054.1">
    <property type="nucleotide sequence ID" value="NZ_JAHLQK010000003.1"/>
</dbReference>
<dbReference type="Pfam" id="PF02272">
    <property type="entry name" value="DHHA1"/>
    <property type="match status" value="1"/>
</dbReference>
<comment type="function">
    <text evidence="6">Has phosphodiesterase (PDE) activity against cyclic-di-AMP (c-di-AMP).</text>
</comment>
<dbReference type="EMBL" id="JAHLQK010000003">
    <property type="protein sequence ID" value="MBU5676349.1"/>
    <property type="molecule type" value="Genomic_DNA"/>
</dbReference>
<feature type="coiled-coil region" evidence="7">
    <location>
        <begin position="642"/>
        <end position="669"/>
    </location>
</feature>
<evidence type="ECO:0000256" key="8">
    <source>
        <dbReference type="SAM" id="Phobius"/>
    </source>
</evidence>
<evidence type="ECO:0000256" key="2">
    <source>
        <dbReference type="ARBA" id="ARBA00022475"/>
    </source>
</evidence>
<dbReference type="PANTHER" id="PTHR47618">
    <property type="entry name" value="BIFUNCTIONAL OLIGORIBONUCLEASE AND PAP PHOSPHATASE NRNA"/>
    <property type="match status" value="1"/>
</dbReference>